<keyword evidence="5" id="KW-0698">rRNA processing</keyword>
<keyword evidence="8" id="KW-0694">RNA-binding</keyword>
<keyword evidence="6 9" id="KW-0413">Isomerase</keyword>
<evidence type="ECO:0000259" key="10">
    <source>
        <dbReference type="SMART" id="SM00363"/>
    </source>
</evidence>
<evidence type="ECO:0000256" key="6">
    <source>
        <dbReference type="ARBA" id="ARBA00023235"/>
    </source>
</evidence>
<name>A0A9D2M0B4_9FIRM</name>
<dbReference type="InterPro" id="IPR020103">
    <property type="entry name" value="PsdUridine_synth_cat_dom_sf"/>
</dbReference>
<dbReference type="SMART" id="SM00363">
    <property type="entry name" value="S4"/>
    <property type="match status" value="1"/>
</dbReference>
<evidence type="ECO:0000256" key="7">
    <source>
        <dbReference type="PIRSR" id="PIRSR606225-1"/>
    </source>
</evidence>
<evidence type="ECO:0000256" key="5">
    <source>
        <dbReference type="ARBA" id="ARBA00022552"/>
    </source>
</evidence>
<dbReference type="InterPro" id="IPR006145">
    <property type="entry name" value="PsdUridine_synth_RsuA/RluA"/>
</dbReference>
<comment type="function">
    <text evidence="3">Responsible for synthesis of pseudouridine from uracil at positions 955, 2504 and 2580 in 23S ribosomal RNA.</text>
</comment>
<feature type="domain" description="RNA-binding S4" evidence="10">
    <location>
        <begin position="15"/>
        <end position="76"/>
    </location>
</feature>
<evidence type="ECO:0000313" key="11">
    <source>
        <dbReference type="EMBL" id="HJB38048.1"/>
    </source>
</evidence>
<evidence type="ECO:0000256" key="8">
    <source>
        <dbReference type="PROSITE-ProRule" id="PRU00182"/>
    </source>
</evidence>
<dbReference type="InterPro" id="IPR006225">
    <property type="entry name" value="PsdUridine_synth_RluC/D"/>
</dbReference>
<dbReference type="EMBL" id="DWXZ01000176">
    <property type="protein sequence ID" value="HJB38048.1"/>
    <property type="molecule type" value="Genomic_DNA"/>
</dbReference>
<dbReference type="GO" id="GO:0000455">
    <property type="term" value="P:enzyme-directed rRNA pseudouridine synthesis"/>
    <property type="evidence" value="ECO:0007669"/>
    <property type="project" value="TreeGrafter"/>
</dbReference>
<reference evidence="11" key="1">
    <citation type="journal article" date="2021" name="PeerJ">
        <title>Extensive microbial diversity within the chicken gut microbiome revealed by metagenomics and culture.</title>
        <authorList>
            <person name="Gilroy R."/>
            <person name="Ravi A."/>
            <person name="Getino M."/>
            <person name="Pursley I."/>
            <person name="Horton D.L."/>
            <person name="Alikhan N.F."/>
            <person name="Baker D."/>
            <person name="Gharbi K."/>
            <person name="Hall N."/>
            <person name="Watson M."/>
            <person name="Adriaenssens E.M."/>
            <person name="Foster-Nyarko E."/>
            <person name="Jarju S."/>
            <person name="Secka A."/>
            <person name="Antonio M."/>
            <person name="Oren A."/>
            <person name="Chaudhuri R.R."/>
            <person name="La Ragione R."/>
            <person name="Hildebrand F."/>
            <person name="Pallen M.J."/>
        </authorList>
    </citation>
    <scope>NUCLEOTIDE SEQUENCE</scope>
    <source>
        <strain evidence="11">ChiBcolR8-3208</strain>
    </source>
</reference>
<evidence type="ECO:0000256" key="9">
    <source>
        <dbReference type="RuleBase" id="RU362028"/>
    </source>
</evidence>
<dbReference type="AlphaFoldDB" id="A0A9D2M0B4"/>
<gene>
    <name evidence="11" type="ORF">H9942_08285</name>
</gene>
<dbReference type="Proteomes" id="UP000824214">
    <property type="component" value="Unassembled WGS sequence"/>
</dbReference>
<dbReference type="CDD" id="cd02869">
    <property type="entry name" value="PseudoU_synth_RluA_like"/>
    <property type="match status" value="1"/>
</dbReference>
<dbReference type="InterPro" id="IPR002942">
    <property type="entry name" value="S4_RNA-bd"/>
</dbReference>
<comment type="catalytic activity">
    <reaction evidence="1 9">
        <text>a uridine in RNA = a pseudouridine in RNA</text>
        <dbReference type="Rhea" id="RHEA:48348"/>
        <dbReference type="Rhea" id="RHEA-COMP:12068"/>
        <dbReference type="Rhea" id="RHEA-COMP:12069"/>
        <dbReference type="ChEBI" id="CHEBI:65314"/>
        <dbReference type="ChEBI" id="CHEBI:65315"/>
    </reaction>
</comment>
<reference evidence="11" key="2">
    <citation type="submission" date="2021-04" db="EMBL/GenBank/DDBJ databases">
        <authorList>
            <person name="Gilroy R."/>
        </authorList>
    </citation>
    <scope>NUCLEOTIDE SEQUENCE</scope>
    <source>
        <strain evidence="11">ChiBcolR8-3208</strain>
    </source>
</reference>
<dbReference type="NCBIfam" id="TIGR00005">
    <property type="entry name" value="rluA_subfam"/>
    <property type="match status" value="1"/>
</dbReference>
<proteinExistence type="inferred from homology"/>
<dbReference type="Gene3D" id="3.10.290.10">
    <property type="entry name" value="RNA-binding S4 domain"/>
    <property type="match status" value="1"/>
</dbReference>
<dbReference type="Pfam" id="PF01479">
    <property type="entry name" value="S4"/>
    <property type="match status" value="1"/>
</dbReference>
<comment type="caution">
    <text evidence="11">The sequence shown here is derived from an EMBL/GenBank/DDBJ whole genome shotgun (WGS) entry which is preliminary data.</text>
</comment>
<feature type="active site" evidence="7">
    <location>
        <position position="148"/>
    </location>
</feature>
<dbReference type="CDD" id="cd00165">
    <property type="entry name" value="S4"/>
    <property type="match status" value="1"/>
</dbReference>
<evidence type="ECO:0000256" key="4">
    <source>
        <dbReference type="ARBA" id="ARBA00010876"/>
    </source>
</evidence>
<dbReference type="SUPFAM" id="SSF55174">
    <property type="entry name" value="Alpha-L RNA-binding motif"/>
    <property type="match status" value="1"/>
</dbReference>
<organism evidence="11 12">
    <name type="scientific">Candidatus Acutalibacter ornithocaccae</name>
    <dbReference type="NCBI Taxonomy" id="2838416"/>
    <lineage>
        <taxon>Bacteria</taxon>
        <taxon>Bacillati</taxon>
        <taxon>Bacillota</taxon>
        <taxon>Clostridia</taxon>
        <taxon>Eubacteriales</taxon>
        <taxon>Acutalibacteraceae</taxon>
        <taxon>Acutalibacter</taxon>
    </lineage>
</organism>
<dbReference type="InterPro" id="IPR036986">
    <property type="entry name" value="S4_RNA-bd_sf"/>
</dbReference>
<protein>
    <recommendedName>
        <fullName evidence="9">Pseudouridine synthase</fullName>
        <ecNumber evidence="9">5.4.99.-</ecNumber>
    </recommendedName>
</protein>
<comment type="similarity">
    <text evidence="4 9">Belongs to the pseudouridine synthase RluA family.</text>
</comment>
<dbReference type="SUPFAM" id="SSF55120">
    <property type="entry name" value="Pseudouridine synthase"/>
    <property type="match status" value="1"/>
</dbReference>
<evidence type="ECO:0000256" key="1">
    <source>
        <dbReference type="ARBA" id="ARBA00000073"/>
    </source>
</evidence>
<dbReference type="PANTHER" id="PTHR21600:SF92">
    <property type="entry name" value="RIBOSOMAL LARGE SUBUNIT PSEUDOURIDINE SYNTHASE C"/>
    <property type="match status" value="1"/>
</dbReference>
<dbReference type="Gene3D" id="3.30.2350.10">
    <property type="entry name" value="Pseudouridine synthase"/>
    <property type="match status" value="1"/>
</dbReference>
<dbReference type="GO" id="GO:0003723">
    <property type="term" value="F:RNA binding"/>
    <property type="evidence" value="ECO:0007669"/>
    <property type="project" value="UniProtKB-KW"/>
</dbReference>
<dbReference type="PROSITE" id="PS50889">
    <property type="entry name" value="S4"/>
    <property type="match status" value="1"/>
</dbReference>
<dbReference type="InterPro" id="IPR050188">
    <property type="entry name" value="RluA_PseudoU_synthase"/>
</dbReference>
<comment type="catalytic activity">
    <reaction evidence="2">
        <text>uridine(955/2504/2580) in 23S rRNA = pseudouridine(955/2504/2580) in 23S rRNA</text>
        <dbReference type="Rhea" id="RHEA:42528"/>
        <dbReference type="Rhea" id="RHEA-COMP:10099"/>
        <dbReference type="Rhea" id="RHEA-COMP:10100"/>
        <dbReference type="ChEBI" id="CHEBI:65314"/>
        <dbReference type="ChEBI" id="CHEBI:65315"/>
        <dbReference type="EC" id="5.4.99.24"/>
    </reaction>
</comment>
<evidence type="ECO:0000256" key="2">
    <source>
        <dbReference type="ARBA" id="ARBA00000381"/>
    </source>
</evidence>
<evidence type="ECO:0000256" key="3">
    <source>
        <dbReference type="ARBA" id="ARBA00002876"/>
    </source>
</evidence>
<dbReference type="Pfam" id="PF00849">
    <property type="entry name" value="PseudoU_synth_2"/>
    <property type="match status" value="1"/>
</dbReference>
<sequence>MPRVEVTIGKNDGGQRLDKFLTKSYPNLPQSMLYKAIRKKDIKINGKRCENSTRLQEGDVVSLFLKEEFFQKEERPEDFLKAPKKLSIVYEDENLLLLDKKPGLIVHPDENYHFDSLIARVQHYLYDKGEYDPKAENAFAPALVNRIDRNTGGIVMAAKNAEALRILNQKVKDREMHKFYLCVVCGHLKEKEATLTGYLEKNEAQNRVYVSQRPKEGAKTIRTRYRVLEERRGFSLVEVELLTGRTHQIRAHFASIGHPLAGDGKYGKNAVNKQTGFPYQALYSYKLRFDFHTDGGALQYLHGREFTAEDVWFLPEFYAMPCLEGKNHV</sequence>
<dbReference type="PANTHER" id="PTHR21600">
    <property type="entry name" value="MITOCHONDRIAL RNA PSEUDOURIDINE SYNTHASE"/>
    <property type="match status" value="1"/>
</dbReference>
<evidence type="ECO:0000313" key="12">
    <source>
        <dbReference type="Proteomes" id="UP000824214"/>
    </source>
</evidence>
<accession>A0A9D2M0B4</accession>
<dbReference type="GO" id="GO:0120159">
    <property type="term" value="F:rRNA pseudouridine synthase activity"/>
    <property type="evidence" value="ECO:0007669"/>
    <property type="project" value="UniProtKB-ARBA"/>
</dbReference>
<dbReference type="EC" id="5.4.99.-" evidence="9"/>